<gene>
    <name evidence="1" type="ORF">IW245_005158</name>
</gene>
<dbReference type="RefSeq" id="WP_197005667.1">
    <property type="nucleotide sequence ID" value="NZ_BONS01000011.1"/>
</dbReference>
<name>A0A8J7KL68_9ACTN</name>
<keyword evidence="2" id="KW-1185">Reference proteome</keyword>
<dbReference type="PANTHER" id="PTHR33361">
    <property type="entry name" value="GLR0591 PROTEIN"/>
    <property type="match status" value="1"/>
</dbReference>
<protein>
    <submittedName>
        <fullName evidence="1">Uncharacterized protein (DUF885 family)</fullName>
    </submittedName>
</protein>
<accession>A0A8J7KL68</accession>
<dbReference type="Pfam" id="PF05960">
    <property type="entry name" value="DUF885"/>
    <property type="match status" value="1"/>
</dbReference>
<evidence type="ECO:0000313" key="1">
    <source>
        <dbReference type="EMBL" id="MBG6138964.1"/>
    </source>
</evidence>
<sequence>MSQDFPALAGRIVDALLQSDPVTAFYAGDHRVDDRLPDFSSGGVAARTAMLHDAANALAQVDADVLEPEDLVDHAQLSTAVDRRLFDLTEVRNHEWDPLAHNPGVLLHGLLTSEFAPVADRLEVLAGRLAAVPDALATARETLRDCPTVHLETAIGQFAGVASLIRDELPAFAAQAPGVALDKARDDALAALAEFDGWLREAVLRPGRDPRLGRRLWEGKLWYTLDTELPASQLLDRAMVALDDATAQLVDLCGGVPVREALDALGADRPDNTTILELSRRFTAEATEFCREHDLVTMVTDPLVIEEMPEFARGVAVAYCMPVGPFETAELPTTFAISPAPRSWSPERVESFYREYNNHMLRNLAVHEAMPGHYLQLAHSRRFRGSNPARALCRSGVFTEGWAVYTEELMADAGFGGHPVKLAQLKMQLRMAINAVLDQLAHCEDLSEAEGMALMLERGFQEDGEAAGKWRRALLTSTQLSTYFVGYTEMSSIAAARPAGTSVREWHDAMLGHGSPAPRHLRTLLGV</sequence>
<organism evidence="1 2">
    <name type="scientific">Longispora fulva</name>
    <dbReference type="NCBI Taxonomy" id="619741"/>
    <lineage>
        <taxon>Bacteria</taxon>
        <taxon>Bacillati</taxon>
        <taxon>Actinomycetota</taxon>
        <taxon>Actinomycetes</taxon>
        <taxon>Micromonosporales</taxon>
        <taxon>Micromonosporaceae</taxon>
        <taxon>Longispora</taxon>
    </lineage>
</organism>
<evidence type="ECO:0000313" key="2">
    <source>
        <dbReference type="Proteomes" id="UP000622552"/>
    </source>
</evidence>
<dbReference type="EMBL" id="JADOUF010000001">
    <property type="protein sequence ID" value="MBG6138964.1"/>
    <property type="molecule type" value="Genomic_DNA"/>
</dbReference>
<dbReference type="PANTHER" id="PTHR33361:SF15">
    <property type="entry name" value="DUF885 FAMILY LIPOPROTEIN"/>
    <property type="match status" value="1"/>
</dbReference>
<reference evidence="1" key="1">
    <citation type="submission" date="2020-11" db="EMBL/GenBank/DDBJ databases">
        <title>Sequencing the genomes of 1000 actinobacteria strains.</title>
        <authorList>
            <person name="Klenk H.-P."/>
        </authorList>
    </citation>
    <scope>NUCLEOTIDE SEQUENCE</scope>
    <source>
        <strain evidence="1">DSM 45356</strain>
    </source>
</reference>
<dbReference type="AlphaFoldDB" id="A0A8J7KL68"/>
<proteinExistence type="predicted"/>
<comment type="caution">
    <text evidence="1">The sequence shown here is derived from an EMBL/GenBank/DDBJ whole genome shotgun (WGS) entry which is preliminary data.</text>
</comment>
<dbReference type="Proteomes" id="UP000622552">
    <property type="component" value="Unassembled WGS sequence"/>
</dbReference>
<dbReference type="InterPro" id="IPR010281">
    <property type="entry name" value="DUF885"/>
</dbReference>